<accession>A0A0S2W4D7</accession>
<dbReference type="RefSeq" id="WP_058117842.1">
    <property type="nucleotide sequence ID" value="NZ_CP011307.1"/>
</dbReference>
<name>A0A0S2W4D7_9FIRM</name>
<dbReference type="Proteomes" id="UP000064844">
    <property type="component" value="Chromosome"/>
</dbReference>
<protein>
    <submittedName>
        <fullName evidence="1">Uncharacterized protein</fullName>
    </submittedName>
</protein>
<evidence type="ECO:0000313" key="2">
    <source>
        <dbReference type="Proteomes" id="UP000064844"/>
    </source>
</evidence>
<evidence type="ECO:0000313" key="1">
    <source>
        <dbReference type="EMBL" id="ALP94266.1"/>
    </source>
</evidence>
<dbReference type="KEGG" id="ibu:IB211_01875c"/>
<dbReference type="AlphaFoldDB" id="A0A0S2W4D7"/>
<reference evidence="2" key="2">
    <citation type="submission" date="2015-04" db="EMBL/GenBank/DDBJ databases">
        <title>A butyrogenic pathway from the amino acid lysine in a human gut commensal.</title>
        <authorList>
            <person name="de Vos W.M."/>
            <person name="Bui N.T.P."/>
            <person name="Plugge C.M."/>
            <person name="Ritari J."/>
        </authorList>
    </citation>
    <scope>NUCLEOTIDE SEQUENCE [LARGE SCALE GENOMIC DNA]</scope>
    <source>
        <strain evidence="2">AF211</strain>
    </source>
</reference>
<dbReference type="EMBL" id="CP011307">
    <property type="protein sequence ID" value="ALP94266.1"/>
    <property type="molecule type" value="Genomic_DNA"/>
</dbReference>
<keyword evidence="2" id="KW-1185">Reference proteome</keyword>
<gene>
    <name evidence="1" type="ORF">IB211_01875c</name>
</gene>
<proteinExistence type="predicted"/>
<reference evidence="1 2" key="1">
    <citation type="journal article" date="2015" name="Nat. Commun.">
        <title>Production of butyrate from lysine and the Amadori product fructoselysine by a human gut commensal.</title>
        <authorList>
            <person name="Bui T.P."/>
            <person name="Ritari J."/>
            <person name="Boeren S."/>
            <person name="de Waard P."/>
            <person name="Plugge C.M."/>
            <person name="de Vos W.M."/>
        </authorList>
    </citation>
    <scope>NUCLEOTIDE SEQUENCE [LARGE SCALE GENOMIC DNA]</scope>
    <source>
        <strain evidence="1 2">AF211</strain>
    </source>
</reference>
<dbReference type="STRING" id="1297617.IB211_01875c"/>
<organism evidence="1 2">
    <name type="scientific">Intestinimonas butyriciproducens</name>
    <dbReference type="NCBI Taxonomy" id="1297617"/>
    <lineage>
        <taxon>Bacteria</taxon>
        <taxon>Bacillati</taxon>
        <taxon>Bacillota</taxon>
        <taxon>Clostridia</taxon>
        <taxon>Eubacteriales</taxon>
        <taxon>Intestinimonas</taxon>
    </lineage>
</organism>
<sequence>MKTIKVYTGLLAGCTVPYRGEHIFIVKGTRVSKGVNYYCLEHDVWLRELGPEKYVTEWTNEEVWGRTVEVETGEDGRITGSKELGFILLKVDRNNGVLFDILFRESNLTESMFTENVIEKSPQTSKYEKIKVEVMEE</sequence>